<dbReference type="EMBL" id="FNPX01000025">
    <property type="protein sequence ID" value="SDZ58540.1"/>
    <property type="molecule type" value="Genomic_DNA"/>
</dbReference>
<dbReference type="InterPro" id="IPR038713">
    <property type="entry name" value="Terminase_Gp1_N_sf"/>
</dbReference>
<protein>
    <submittedName>
        <fullName evidence="1">Terminase small subunit</fullName>
    </submittedName>
</protein>
<gene>
    <name evidence="1" type="ORF">SAMN05444004_12532</name>
</gene>
<evidence type="ECO:0000313" key="1">
    <source>
        <dbReference type="EMBL" id="SDZ58540.1"/>
    </source>
</evidence>
<name>A0A1H3U7W8_9RHOB</name>
<evidence type="ECO:0000313" key="2">
    <source>
        <dbReference type="Proteomes" id="UP000198914"/>
    </source>
</evidence>
<reference evidence="2" key="1">
    <citation type="submission" date="2016-10" db="EMBL/GenBank/DDBJ databases">
        <authorList>
            <person name="Varghese N."/>
            <person name="Submissions S."/>
        </authorList>
    </citation>
    <scope>NUCLEOTIDE SEQUENCE [LARGE SCALE GENOMIC DNA]</scope>
    <source>
        <strain evidence="2">DSM 100420</strain>
    </source>
</reference>
<keyword evidence="2" id="KW-1185">Reference proteome</keyword>
<dbReference type="Gene3D" id="1.10.10.1400">
    <property type="entry name" value="Terminase, small subunit, N-terminal DNA-binding domain, HTH motif"/>
    <property type="match status" value="1"/>
</dbReference>
<proteinExistence type="predicted"/>
<sequence length="192" mass="21336">MDLMRQRTNPSGRWVGLLDQARYYVSAIMTYGVLVVRIAEVEKAPTRLVSAPVWSGLTEKQERFALLVSDGLNYSAAYREVYDASAMSAPSIWREAHRVSRNQRVAARIADLIAERQQEGRLRAQTRASRIMAQLEELMASAKTDSGRLRAAELLGKSVGLFRDVLQTRNGGGETLAELEAKLNALITRNTG</sequence>
<dbReference type="AlphaFoldDB" id="A0A1H3U7W8"/>
<organism evidence="1 2">
    <name type="scientific">Jannaschia faecimaris</name>
    <dbReference type="NCBI Taxonomy" id="1244108"/>
    <lineage>
        <taxon>Bacteria</taxon>
        <taxon>Pseudomonadati</taxon>
        <taxon>Pseudomonadota</taxon>
        <taxon>Alphaproteobacteria</taxon>
        <taxon>Rhodobacterales</taxon>
        <taxon>Roseobacteraceae</taxon>
        <taxon>Jannaschia</taxon>
    </lineage>
</organism>
<accession>A0A1H3U7W8</accession>
<dbReference type="Proteomes" id="UP000198914">
    <property type="component" value="Unassembled WGS sequence"/>
</dbReference>
<dbReference type="OrthoDB" id="9813753at2"/>